<keyword evidence="2" id="KW-1185">Reference proteome</keyword>
<dbReference type="RefSeq" id="WP_284254122.1">
    <property type="nucleotide sequence ID" value="NZ_BAAAQO010000002.1"/>
</dbReference>
<proteinExistence type="predicted"/>
<reference evidence="2" key="1">
    <citation type="journal article" date="2019" name="Int. J. Syst. Evol. Microbiol.">
        <title>The Global Catalogue of Microorganisms (GCM) 10K type strain sequencing project: providing services to taxonomists for standard genome sequencing and annotation.</title>
        <authorList>
            <consortium name="The Broad Institute Genomics Platform"/>
            <consortium name="The Broad Institute Genome Sequencing Center for Infectious Disease"/>
            <person name="Wu L."/>
            <person name="Ma J."/>
        </authorList>
    </citation>
    <scope>NUCLEOTIDE SEQUENCE [LARGE SCALE GENOMIC DNA]</scope>
    <source>
        <strain evidence="2">NBRC 108894</strain>
    </source>
</reference>
<dbReference type="EMBL" id="BSVB01000001">
    <property type="protein sequence ID" value="GMA95347.1"/>
    <property type="molecule type" value="Genomic_DNA"/>
</dbReference>
<protein>
    <submittedName>
        <fullName evidence="1">Uncharacterized protein</fullName>
    </submittedName>
</protein>
<evidence type="ECO:0000313" key="1">
    <source>
        <dbReference type="EMBL" id="GMA95347.1"/>
    </source>
</evidence>
<gene>
    <name evidence="1" type="ORF">GCM10025881_21710</name>
</gene>
<evidence type="ECO:0000313" key="2">
    <source>
        <dbReference type="Proteomes" id="UP001157034"/>
    </source>
</evidence>
<sequence length="78" mass="8727">MNEMELPSSQTAEVEFTGRRGAYRLINVGRERWLVYGKGALQYVAMLVKRGMTFELHPMLPHGPDVAGHDLTEVALAL</sequence>
<comment type="caution">
    <text evidence="1">The sequence shown here is derived from an EMBL/GenBank/DDBJ whole genome shotgun (WGS) entry which is preliminary data.</text>
</comment>
<dbReference type="Proteomes" id="UP001157034">
    <property type="component" value="Unassembled WGS sequence"/>
</dbReference>
<accession>A0ABQ6K5U1</accession>
<name>A0ABQ6K5U1_9MICO</name>
<organism evidence="1 2">
    <name type="scientific">Pseudolysinimonas kribbensis</name>
    <dbReference type="NCBI Taxonomy" id="433641"/>
    <lineage>
        <taxon>Bacteria</taxon>
        <taxon>Bacillati</taxon>
        <taxon>Actinomycetota</taxon>
        <taxon>Actinomycetes</taxon>
        <taxon>Micrococcales</taxon>
        <taxon>Microbacteriaceae</taxon>
        <taxon>Pseudolysinimonas</taxon>
    </lineage>
</organism>